<proteinExistence type="inferred from homology"/>
<reference evidence="6" key="3">
    <citation type="submission" date="2025-09" db="UniProtKB">
        <authorList>
            <consortium name="Ensembl"/>
        </authorList>
    </citation>
    <scope>IDENTIFICATION</scope>
</reference>
<evidence type="ECO:0000313" key="6">
    <source>
        <dbReference type="Ensembl" id="ENSGACP00000041301.1"/>
    </source>
</evidence>
<evidence type="ECO:0000256" key="1">
    <source>
        <dbReference type="ARBA" id="ARBA00004141"/>
    </source>
</evidence>
<dbReference type="Pfam" id="PF06140">
    <property type="entry name" value="Ifi-6-16"/>
    <property type="match status" value="1"/>
</dbReference>
<dbReference type="Proteomes" id="UP000007635">
    <property type="component" value="Chromosome XV"/>
</dbReference>
<sequence>MLISFFQSRGQQSAQEPVRPLTAQPSWNNNVLLFSDFQLYCFVTCQTAIMHYSFVNGPLPCCPCAVGGVAAAPLVLGAVGFTSAGIAAGSWAAGMMSAAAVANGGAVAAGSTVAVLQAAGAAGLGAAGTAAAAGTGAGTLAGLAAIII</sequence>
<reference evidence="6 7" key="1">
    <citation type="journal article" date="2021" name="G3 (Bethesda)">
        <title>Improved contiguity of the threespine stickleback genome using long-read sequencing.</title>
        <authorList>
            <person name="Nath S."/>
            <person name="Shaw D.E."/>
            <person name="White M.A."/>
        </authorList>
    </citation>
    <scope>NUCLEOTIDE SEQUENCE [LARGE SCALE GENOMIC DNA]</scope>
    <source>
        <strain evidence="6 7">Lake Benthic</strain>
    </source>
</reference>
<dbReference type="GO" id="GO:0097193">
    <property type="term" value="P:intrinsic apoptotic signaling pathway"/>
    <property type="evidence" value="ECO:0007669"/>
    <property type="project" value="TreeGrafter"/>
</dbReference>
<name>A0AAQ4PTV6_GASAC</name>
<dbReference type="Gene3D" id="6.10.110.10">
    <property type="match status" value="1"/>
</dbReference>
<dbReference type="PANTHER" id="PTHR16932:SF38">
    <property type="entry name" value="INTERFERON ALPHA INDUCIBLE PROTEIN 46-RELATED"/>
    <property type="match status" value="1"/>
</dbReference>
<dbReference type="GO" id="GO:0031966">
    <property type="term" value="C:mitochondrial membrane"/>
    <property type="evidence" value="ECO:0007669"/>
    <property type="project" value="TreeGrafter"/>
</dbReference>
<comment type="similarity">
    <text evidence="2">Belongs to the IFI6/IFI27 family.</text>
</comment>
<dbReference type="InterPro" id="IPR038213">
    <property type="entry name" value="IFI6/IFI27-like_sf"/>
</dbReference>
<evidence type="ECO:0000256" key="2">
    <source>
        <dbReference type="ARBA" id="ARBA00007262"/>
    </source>
</evidence>
<dbReference type="GeneTree" id="ENSGT00940000165614"/>
<evidence type="ECO:0000256" key="4">
    <source>
        <dbReference type="ARBA" id="ARBA00022989"/>
    </source>
</evidence>
<evidence type="ECO:0000256" key="3">
    <source>
        <dbReference type="ARBA" id="ARBA00022692"/>
    </source>
</evidence>
<keyword evidence="3" id="KW-0812">Transmembrane</keyword>
<evidence type="ECO:0000313" key="7">
    <source>
        <dbReference type="Proteomes" id="UP000007635"/>
    </source>
</evidence>
<dbReference type="GO" id="GO:0001836">
    <property type="term" value="P:release of cytochrome c from mitochondria"/>
    <property type="evidence" value="ECO:0007669"/>
    <property type="project" value="TreeGrafter"/>
</dbReference>
<accession>A0AAQ4PTV6</accession>
<keyword evidence="7" id="KW-1185">Reference proteome</keyword>
<keyword evidence="4" id="KW-1133">Transmembrane helix</keyword>
<dbReference type="PANTHER" id="PTHR16932">
    <property type="entry name" value="INTERFERON ALPHA-INDUCIBLE PROTEIN 27"/>
    <property type="match status" value="1"/>
</dbReference>
<dbReference type="AlphaFoldDB" id="A0AAQ4PTV6"/>
<keyword evidence="5" id="KW-0472">Membrane</keyword>
<dbReference type="Ensembl" id="ENSGACT00000080543.1">
    <property type="protein sequence ID" value="ENSGACP00000041301.1"/>
    <property type="gene ID" value="ENSGACG00000034979.1"/>
</dbReference>
<comment type="subcellular location">
    <subcellularLocation>
        <location evidence="1">Membrane</location>
        <topology evidence="1">Multi-pass membrane protein</topology>
    </subcellularLocation>
</comment>
<organism evidence="6 7">
    <name type="scientific">Gasterosteus aculeatus aculeatus</name>
    <name type="common">three-spined stickleback</name>
    <dbReference type="NCBI Taxonomy" id="481459"/>
    <lineage>
        <taxon>Eukaryota</taxon>
        <taxon>Metazoa</taxon>
        <taxon>Chordata</taxon>
        <taxon>Craniata</taxon>
        <taxon>Vertebrata</taxon>
        <taxon>Euteleostomi</taxon>
        <taxon>Actinopterygii</taxon>
        <taxon>Neopterygii</taxon>
        <taxon>Teleostei</taxon>
        <taxon>Neoteleostei</taxon>
        <taxon>Acanthomorphata</taxon>
        <taxon>Eupercaria</taxon>
        <taxon>Perciformes</taxon>
        <taxon>Cottioidei</taxon>
        <taxon>Gasterosteales</taxon>
        <taxon>Gasterosteidae</taxon>
        <taxon>Gasterosteus</taxon>
    </lineage>
</organism>
<evidence type="ECO:0000256" key="5">
    <source>
        <dbReference type="ARBA" id="ARBA00023136"/>
    </source>
</evidence>
<reference evidence="6" key="2">
    <citation type="submission" date="2025-08" db="UniProtKB">
        <authorList>
            <consortium name="Ensembl"/>
        </authorList>
    </citation>
    <scope>IDENTIFICATION</scope>
</reference>
<protein>
    <submittedName>
        <fullName evidence="6">Uncharacterized protein</fullName>
    </submittedName>
</protein>
<dbReference type="InterPro" id="IPR009311">
    <property type="entry name" value="IFI6/IFI27-like"/>
</dbReference>